<name>A0A1H1TL23_9ACTN</name>
<dbReference type="InterPro" id="IPR006076">
    <property type="entry name" value="FAD-dep_OxRdtase"/>
</dbReference>
<evidence type="ECO:0000313" key="3">
    <source>
        <dbReference type="EMBL" id="SDS61035.1"/>
    </source>
</evidence>
<feature type="domain" description="FAD dependent oxidoreductase" evidence="2">
    <location>
        <begin position="2"/>
        <end position="329"/>
    </location>
</feature>
<evidence type="ECO:0000313" key="4">
    <source>
        <dbReference type="Proteomes" id="UP000199092"/>
    </source>
</evidence>
<accession>A0A1H1TL23</accession>
<keyword evidence="4" id="KW-1185">Reference proteome</keyword>
<evidence type="ECO:0000256" key="1">
    <source>
        <dbReference type="SAM" id="MobiDB-lite"/>
    </source>
</evidence>
<evidence type="ECO:0000259" key="2">
    <source>
        <dbReference type="Pfam" id="PF01266"/>
    </source>
</evidence>
<dbReference type="GO" id="GO:0005737">
    <property type="term" value="C:cytoplasm"/>
    <property type="evidence" value="ECO:0007669"/>
    <property type="project" value="TreeGrafter"/>
</dbReference>
<dbReference type="InterPro" id="IPR036188">
    <property type="entry name" value="FAD/NAD-bd_sf"/>
</dbReference>
<dbReference type="Pfam" id="PF01266">
    <property type="entry name" value="DAO"/>
    <property type="match status" value="1"/>
</dbReference>
<proteinExistence type="predicted"/>
<gene>
    <name evidence="3" type="ORF">SAMN04488543_2051</name>
</gene>
<dbReference type="RefSeq" id="WP_197677267.1">
    <property type="nucleotide sequence ID" value="NZ_LT629749.1"/>
</dbReference>
<dbReference type="Gene3D" id="3.30.9.10">
    <property type="entry name" value="D-Amino Acid Oxidase, subunit A, domain 2"/>
    <property type="match status" value="1"/>
</dbReference>
<feature type="compositionally biased region" description="Low complexity" evidence="1">
    <location>
        <begin position="344"/>
        <end position="358"/>
    </location>
</feature>
<dbReference type="AlphaFoldDB" id="A0A1H1TL23"/>
<sequence>MRVVVVGAGVVGAAVAHHLARAGAAVTLLETSTPASGVTGRSFGWIGEPGGADPVDASTVLRRTALVDYRRLEQELPGLVVRWCGSLGWGSAPLPRAADLAPGERLVDADAVRRLEPHLREPPGVALLRTTDGVVEPAAVTAALVAGARGHGAVVHLDRPVTALRQVGGRVVGVDTPTGPLPADRVVLAAGAATAALCAPLGVGLPLRASPALLLHLDAPPGLVRTVVDGPDLEVREAAPGHLLAAEEHRGQTTRDDLQRAGSAVLARLRARFRGAAEVRVADVQVGARPMPADGLPLVGPLPGHPEVHVVVMHSAVTLAPVVGRLVAAELVGGTPAPALQGLRPGRPAPAAGAAGRR</sequence>
<organism evidence="3 4">
    <name type="scientific">Friedmanniella luteola</name>
    <dbReference type="NCBI Taxonomy" id="546871"/>
    <lineage>
        <taxon>Bacteria</taxon>
        <taxon>Bacillati</taxon>
        <taxon>Actinomycetota</taxon>
        <taxon>Actinomycetes</taxon>
        <taxon>Propionibacteriales</taxon>
        <taxon>Nocardioidaceae</taxon>
        <taxon>Friedmanniella</taxon>
    </lineage>
</organism>
<reference evidence="3 4" key="1">
    <citation type="submission" date="2016-10" db="EMBL/GenBank/DDBJ databases">
        <authorList>
            <person name="de Groot N.N."/>
        </authorList>
    </citation>
    <scope>NUCLEOTIDE SEQUENCE [LARGE SCALE GENOMIC DNA]</scope>
    <source>
        <strain evidence="3 4">DSM 21741</strain>
    </source>
</reference>
<dbReference type="SUPFAM" id="SSF51905">
    <property type="entry name" value="FAD/NAD(P)-binding domain"/>
    <property type="match status" value="1"/>
</dbReference>
<feature type="region of interest" description="Disordered" evidence="1">
    <location>
        <begin position="337"/>
        <end position="358"/>
    </location>
</feature>
<dbReference type="EMBL" id="LT629749">
    <property type="protein sequence ID" value="SDS61035.1"/>
    <property type="molecule type" value="Genomic_DNA"/>
</dbReference>
<protein>
    <submittedName>
        <fullName evidence="3">Glycine/D-amino acid oxidase</fullName>
    </submittedName>
</protein>
<dbReference type="Gene3D" id="3.50.50.60">
    <property type="entry name" value="FAD/NAD(P)-binding domain"/>
    <property type="match status" value="1"/>
</dbReference>
<dbReference type="Proteomes" id="UP000199092">
    <property type="component" value="Chromosome I"/>
</dbReference>
<dbReference type="PANTHER" id="PTHR13847">
    <property type="entry name" value="SARCOSINE DEHYDROGENASE-RELATED"/>
    <property type="match status" value="1"/>
</dbReference>
<dbReference type="STRING" id="546871.SAMN04488543_2051"/>